<feature type="compositionally biased region" description="Acidic residues" evidence="1">
    <location>
        <begin position="45"/>
        <end position="54"/>
    </location>
</feature>
<comment type="caution">
    <text evidence="2">The sequence shown here is derived from an EMBL/GenBank/DDBJ whole genome shotgun (WGS) entry which is preliminary data.</text>
</comment>
<dbReference type="Proteomes" id="UP001341840">
    <property type="component" value="Unassembled WGS sequence"/>
</dbReference>
<gene>
    <name evidence="2" type="ORF">PIB30_063024</name>
</gene>
<dbReference type="EMBL" id="JASCZI010000594">
    <property type="protein sequence ID" value="MED6112591.1"/>
    <property type="molecule type" value="Genomic_DNA"/>
</dbReference>
<protein>
    <submittedName>
        <fullName evidence="2">Uncharacterized protein</fullName>
    </submittedName>
</protein>
<reference evidence="2 3" key="1">
    <citation type="journal article" date="2023" name="Plants (Basel)">
        <title>Bridging the Gap: Combining Genomics and Transcriptomics Approaches to Understand Stylosanthes scabra, an Orphan Legume from the Brazilian Caatinga.</title>
        <authorList>
            <person name="Ferreira-Neto J.R.C."/>
            <person name="da Silva M.D."/>
            <person name="Binneck E."/>
            <person name="de Melo N.F."/>
            <person name="da Silva R.H."/>
            <person name="de Melo A.L.T.M."/>
            <person name="Pandolfi V."/>
            <person name="Bustamante F.O."/>
            <person name="Brasileiro-Vidal A.C."/>
            <person name="Benko-Iseppon A.M."/>
        </authorList>
    </citation>
    <scope>NUCLEOTIDE SEQUENCE [LARGE SCALE GENOMIC DNA]</scope>
    <source>
        <tissue evidence="2">Leaves</tissue>
    </source>
</reference>
<accession>A0ABU6QKS6</accession>
<feature type="compositionally biased region" description="Polar residues" evidence="1">
    <location>
        <begin position="55"/>
        <end position="67"/>
    </location>
</feature>
<organism evidence="2 3">
    <name type="scientific">Stylosanthes scabra</name>
    <dbReference type="NCBI Taxonomy" id="79078"/>
    <lineage>
        <taxon>Eukaryota</taxon>
        <taxon>Viridiplantae</taxon>
        <taxon>Streptophyta</taxon>
        <taxon>Embryophyta</taxon>
        <taxon>Tracheophyta</taxon>
        <taxon>Spermatophyta</taxon>
        <taxon>Magnoliopsida</taxon>
        <taxon>eudicotyledons</taxon>
        <taxon>Gunneridae</taxon>
        <taxon>Pentapetalae</taxon>
        <taxon>rosids</taxon>
        <taxon>fabids</taxon>
        <taxon>Fabales</taxon>
        <taxon>Fabaceae</taxon>
        <taxon>Papilionoideae</taxon>
        <taxon>50 kb inversion clade</taxon>
        <taxon>dalbergioids sensu lato</taxon>
        <taxon>Dalbergieae</taxon>
        <taxon>Pterocarpus clade</taxon>
        <taxon>Stylosanthes</taxon>
    </lineage>
</organism>
<feature type="region of interest" description="Disordered" evidence="1">
    <location>
        <begin position="45"/>
        <end position="67"/>
    </location>
</feature>
<evidence type="ECO:0000313" key="2">
    <source>
        <dbReference type="EMBL" id="MED6112591.1"/>
    </source>
</evidence>
<proteinExistence type="predicted"/>
<evidence type="ECO:0000313" key="3">
    <source>
        <dbReference type="Proteomes" id="UP001341840"/>
    </source>
</evidence>
<evidence type="ECO:0000256" key="1">
    <source>
        <dbReference type="SAM" id="MobiDB-lite"/>
    </source>
</evidence>
<sequence length="108" mass="12313">MHVTFCESNISPSVSTVDLAGEEDEILPKQKDSVDTENKVYEIIQDEGETEDITESSPDPETRLSPNTTEVTNVEVNPFNEEVPLPKPREWRFMDNYPHEFIIGETSQ</sequence>
<name>A0ABU6QKS6_9FABA</name>
<keyword evidence="3" id="KW-1185">Reference proteome</keyword>